<dbReference type="Pfam" id="PF01609">
    <property type="entry name" value="DDE_Tnp_1"/>
    <property type="match status" value="1"/>
</dbReference>
<evidence type="ECO:0000313" key="3">
    <source>
        <dbReference type="Proteomes" id="UP001156706"/>
    </source>
</evidence>
<reference evidence="3" key="1">
    <citation type="journal article" date="2019" name="Int. J. Syst. Evol. Microbiol.">
        <title>The Global Catalogue of Microorganisms (GCM) 10K type strain sequencing project: providing services to taxonomists for standard genome sequencing and annotation.</title>
        <authorList>
            <consortium name="The Broad Institute Genomics Platform"/>
            <consortium name="The Broad Institute Genome Sequencing Center for Infectious Disease"/>
            <person name="Wu L."/>
            <person name="Ma J."/>
        </authorList>
    </citation>
    <scope>NUCLEOTIDE SEQUENCE [LARGE SCALE GENOMIC DNA]</scope>
    <source>
        <strain evidence="3">NBRC 110044</strain>
    </source>
</reference>
<proteinExistence type="predicted"/>
<organism evidence="2 3">
    <name type="scientific">Chitinimonas prasina</name>
    <dbReference type="NCBI Taxonomy" id="1434937"/>
    <lineage>
        <taxon>Bacteria</taxon>
        <taxon>Pseudomonadati</taxon>
        <taxon>Pseudomonadota</taxon>
        <taxon>Betaproteobacteria</taxon>
        <taxon>Neisseriales</taxon>
        <taxon>Chitinibacteraceae</taxon>
        <taxon>Chitinimonas</taxon>
    </lineage>
</organism>
<comment type="caution">
    <text evidence="2">The sequence shown here is derived from an EMBL/GenBank/DDBJ whole genome shotgun (WGS) entry which is preliminary data.</text>
</comment>
<evidence type="ECO:0000259" key="1">
    <source>
        <dbReference type="Pfam" id="PF01609"/>
    </source>
</evidence>
<dbReference type="Proteomes" id="UP001156706">
    <property type="component" value="Unassembled WGS sequence"/>
</dbReference>
<evidence type="ECO:0000313" key="2">
    <source>
        <dbReference type="EMBL" id="GLR11616.1"/>
    </source>
</evidence>
<gene>
    <name evidence="2" type="ORF">GCM10007907_04060</name>
</gene>
<dbReference type="InterPro" id="IPR012337">
    <property type="entry name" value="RNaseH-like_sf"/>
</dbReference>
<dbReference type="InterPro" id="IPR002559">
    <property type="entry name" value="Transposase_11"/>
</dbReference>
<accession>A0ABQ5Y9K7</accession>
<dbReference type="PANTHER" id="PTHR33258">
    <property type="entry name" value="TRANSPOSASE INSL FOR INSERTION SEQUENCE ELEMENT IS186A-RELATED"/>
    <property type="match status" value="1"/>
</dbReference>
<protein>
    <recommendedName>
        <fullName evidence="1">Transposase IS4-like domain-containing protein</fullName>
    </recommendedName>
</protein>
<dbReference type="RefSeq" id="WP_284194765.1">
    <property type="nucleotide sequence ID" value="NZ_BSOG01000001.1"/>
</dbReference>
<dbReference type="SUPFAM" id="SSF53098">
    <property type="entry name" value="Ribonuclease H-like"/>
    <property type="match status" value="1"/>
</dbReference>
<dbReference type="PANTHER" id="PTHR33258:SF1">
    <property type="entry name" value="TRANSPOSASE INSL FOR INSERTION SEQUENCE ELEMENT IS186A-RELATED"/>
    <property type="match status" value="1"/>
</dbReference>
<feature type="domain" description="Transposase IS4-like" evidence="1">
    <location>
        <begin position="97"/>
        <end position="311"/>
    </location>
</feature>
<keyword evidence="3" id="KW-1185">Reference proteome</keyword>
<name>A0ABQ5Y9K7_9NEIS</name>
<dbReference type="EMBL" id="BSOG01000001">
    <property type="protein sequence ID" value="GLR11616.1"/>
    <property type="molecule type" value="Genomic_DNA"/>
</dbReference>
<sequence length="352" mass="38420">MRSDQFAAQARLHPAAFTRARKLPLPQLVTFMLNMPRAGLQAELDAFYDHALNHASTDSISKSAVCQARQALSDQAMRTLLQHSAALMAHHLPAPGWQGRRVLALDSTTLRVPPVPECAQAFGGLSTAGNRFRPLAQPSALFDVARGCVVDAVLGGYADDDRSLAAHHLPCLAPPDLVVMDRSYPSRKWLGALAERGIGFCVRISAKCWNAVAQFACGPVDDVLVEIGDATQTLPVRLICALLPNGAILLLATNVFDPAIRPAAFSDLYHSRWRIEEGFKLIKARLQVENWTGIMPHTVRQDFFTALTHLNCAAILTLEVEPAVDGLASHRVDGKGWRVRLNATLVLKSLRH</sequence>